<keyword evidence="3" id="KW-0548">Nucleotidyltransferase</keyword>
<dbReference type="InterPro" id="IPR016195">
    <property type="entry name" value="Pol/histidinol_Pase-like"/>
</dbReference>
<keyword evidence="4" id="KW-0227">DNA damage</keyword>
<dbReference type="EC" id="2.7.7.7" evidence="1"/>
<dbReference type="InterPro" id="IPR010996">
    <property type="entry name" value="HHH_MUS81"/>
</dbReference>
<feature type="domain" description="Polymerase/histidinol phosphatase N-terminal" evidence="8">
    <location>
        <begin position="344"/>
        <end position="423"/>
    </location>
</feature>
<evidence type="ECO:0000313" key="10">
    <source>
        <dbReference type="EMBL" id="OGL66994.1"/>
    </source>
</evidence>
<dbReference type="SMART" id="SM00483">
    <property type="entry name" value="POLXc"/>
    <property type="match status" value="1"/>
</dbReference>
<dbReference type="InterPro" id="IPR022311">
    <property type="entry name" value="PolX-like"/>
</dbReference>
<dbReference type="PANTHER" id="PTHR36928">
    <property type="entry name" value="PHOSPHATASE YCDX-RELATED"/>
    <property type="match status" value="1"/>
</dbReference>
<dbReference type="InterPro" id="IPR029398">
    <property type="entry name" value="PolB_thumb"/>
</dbReference>
<evidence type="ECO:0000256" key="4">
    <source>
        <dbReference type="ARBA" id="ARBA00022763"/>
    </source>
</evidence>
<evidence type="ECO:0000256" key="6">
    <source>
        <dbReference type="ARBA" id="ARBA00023204"/>
    </source>
</evidence>
<comment type="caution">
    <text evidence="10">The sequence shown here is derived from an EMBL/GenBank/DDBJ whole genome shotgun (WGS) entry which is preliminary data.</text>
</comment>
<dbReference type="InterPro" id="IPR047967">
    <property type="entry name" value="PolX_PHP"/>
</dbReference>
<dbReference type="InterPro" id="IPR003141">
    <property type="entry name" value="Pol/His_phosphatase_N"/>
</dbReference>
<evidence type="ECO:0000256" key="1">
    <source>
        <dbReference type="ARBA" id="ARBA00012417"/>
    </source>
</evidence>
<dbReference type="NCBIfam" id="NF006375">
    <property type="entry name" value="PRK08609.1"/>
    <property type="match status" value="1"/>
</dbReference>
<feature type="domain" description="DNA-directed DNA polymerase X" evidence="9">
    <location>
        <begin position="6"/>
        <end position="320"/>
    </location>
</feature>
<organism evidence="10 11">
    <name type="scientific">Candidatus Uhrbacteria bacterium RIFCSPHIGHO2_01_FULL_63_20</name>
    <dbReference type="NCBI Taxonomy" id="1802385"/>
    <lineage>
        <taxon>Bacteria</taxon>
        <taxon>Candidatus Uhriibacteriota</taxon>
    </lineage>
</organism>
<protein>
    <recommendedName>
        <fullName evidence="1">DNA-directed DNA polymerase</fullName>
        <ecNumber evidence="1">2.7.7.7</ecNumber>
    </recommendedName>
</protein>
<dbReference type="GO" id="GO:0003677">
    <property type="term" value="F:DNA binding"/>
    <property type="evidence" value="ECO:0007669"/>
    <property type="project" value="InterPro"/>
</dbReference>
<dbReference type="GO" id="GO:0042578">
    <property type="term" value="F:phosphoric ester hydrolase activity"/>
    <property type="evidence" value="ECO:0007669"/>
    <property type="project" value="TreeGrafter"/>
</dbReference>
<dbReference type="SMART" id="SM00481">
    <property type="entry name" value="POLIIIAc"/>
    <property type="match status" value="1"/>
</dbReference>
<dbReference type="PANTHER" id="PTHR36928:SF1">
    <property type="entry name" value="PHOSPHATASE YCDX-RELATED"/>
    <property type="match status" value="1"/>
</dbReference>
<dbReference type="InterPro" id="IPR050243">
    <property type="entry name" value="PHP_phosphatase"/>
</dbReference>
<dbReference type="EMBL" id="MGDT01000004">
    <property type="protein sequence ID" value="OGL66994.1"/>
    <property type="molecule type" value="Genomic_DNA"/>
</dbReference>
<dbReference type="InterPro" id="IPR043519">
    <property type="entry name" value="NT_sf"/>
</dbReference>
<dbReference type="PIRSF" id="PIRSF005047">
    <property type="entry name" value="UCP005047_YshC"/>
    <property type="match status" value="1"/>
</dbReference>
<keyword evidence="2" id="KW-0808">Transferase</keyword>
<sequence>MVKRAATNQKIAAILREIGLFDEAFDVPYKPQAYESAAEVVEGLGEQLSDLYQKCGTACIDDLPGIGESIAKKIEELVTTGRLKAYDQLKKKYPFDLAGMTAIHGLGPKKAMALYQALKVKDLKALENAAKAGKVRRVPGFGRKTEDAILSGLGFLREHEGRFRLHDILPVADRLVGQLKRVPGAHEVEVTGSIRRMKETIGDIDLIMTADDPKRALDAFTAYPEVTQVLMRSDDRASVRCRGGIQADLIVLEPDHFALVLHHFTGNREHNIELRTLALKHDMTLSEYGLLKEGKPLPIKKEENIYQALGLPWIPPEIREGQGEINAAREGRLPDLVGYDDVKGDLQVQTDWTDGAASIEEMAKEARKRGLSYIAVTDHTKALAMTGGLDEKRLAEQGKEIDALNAKTKGFRILKSTECDILKDGRLDVDDAALKALDLVCVSVHSFFALSESVQTERIIRAFKHPLVNVFLHPTGRIVNAREPYALDFPRVLRAAKEYGVALEVNGSHRLDLRDAHVREAVGTGVKLVIDSDSHSPAEYDFLKFGIAQARRGWATKADVLNTKPVEAFLKALHGLKKNKK</sequence>
<dbReference type="STRING" id="1802385.A2856_00690"/>
<keyword evidence="6" id="KW-0234">DNA repair</keyword>
<comment type="catalytic activity">
    <reaction evidence="7">
        <text>DNA(n) + a 2'-deoxyribonucleoside 5'-triphosphate = DNA(n+1) + diphosphate</text>
        <dbReference type="Rhea" id="RHEA:22508"/>
        <dbReference type="Rhea" id="RHEA-COMP:17339"/>
        <dbReference type="Rhea" id="RHEA-COMP:17340"/>
        <dbReference type="ChEBI" id="CHEBI:33019"/>
        <dbReference type="ChEBI" id="CHEBI:61560"/>
        <dbReference type="ChEBI" id="CHEBI:173112"/>
        <dbReference type="EC" id="2.7.7.7"/>
    </reaction>
</comment>
<evidence type="ECO:0000256" key="5">
    <source>
        <dbReference type="ARBA" id="ARBA00022932"/>
    </source>
</evidence>
<dbReference type="GO" id="GO:0008270">
    <property type="term" value="F:zinc ion binding"/>
    <property type="evidence" value="ECO:0007669"/>
    <property type="project" value="TreeGrafter"/>
</dbReference>
<dbReference type="Gene3D" id="3.30.210.10">
    <property type="entry name" value="DNA polymerase, thumb domain"/>
    <property type="match status" value="1"/>
</dbReference>
<dbReference type="GO" id="GO:0005829">
    <property type="term" value="C:cytosol"/>
    <property type="evidence" value="ECO:0007669"/>
    <property type="project" value="TreeGrafter"/>
</dbReference>
<keyword evidence="5" id="KW-0239">DNA-directed DNA polymerase</keyword>
<dbReference type="SUPFAM" id="SSF47802">
    <property type="entry name" value="DNA polymerase beta, N-terminal domain-like"/>
    <property type="match status" value="1"/>
</dbReference>
<dbReference type="InterPro" id="IPR037160">
    <property type="entry name" value="DNA_Pol_thumb_sf"/>
</dbReference>
<proteinExistence type="predicted"/>
<dbReference type="Gene3D" id="3.20.20.140">
    <property type="entry name" value="Metal-dependent hydrolases"/>
    <property type="match status" value="1"/>
</dbReference>
<dbReference type="InterPro" id="IPR002008">
    <property type="entry name" value="DNA_pol_X_beta-like"/>
</dbReference>
<dbReference type="SUPFAM" id="SSF81301">
    <property type="entry name" value="Nucleotidyltransferase"/>
    <property type="match status" value="1"/>
</dbReference>
<evidence type="ECO:0000259" key="8">
    <source>
        <dbReference type="SMART" id="SM00481"/>
    </source>
</evidence>
<dbReference type="Gene3D" id="1.10.150.110">
    <property type="entry name" value="DNA polymerase beta, N-terminal domain-like"/>
    <property type="match status" value="1"/>
</dbReference>
<dbReference type="Pfam" id="PF14716">
    <property type="entry name" value="HHH_8"/>
    <property type="match status" value="1"/>
</dbReference>
<gene>
    <name evidence="10" type="ORF">A2856_00690</name>
</gene>
<dbReference type="SUPFAM" id="SSF89550">
    <property type="entry name" value="PHP domain-like"/>
    <property type="match status" value="1"/>
</dbReference>
<dbReference type="CDD" id="cd00141">
    <property type="entry name" value="NT_POLXc"/>
    <property type="match status" value="1"/>
</dbReference>
<dbReference type="PRINTS" id="PR00870">
    <property type="entry name" value="DNAPOLXBETA"/>
</dbReference>
<name>A0A1F7TN69_9BACT</name>
<evidence type="ECO:0000259" key="9">
    <source>
        <dbReference type="SMART" id="SM00483"/>
    </source>
</evidence>
<evidence type="ECO:0000313" key="11">
    <source>
        <dbReference type="Proteomes" id="UP000177885"/>
    </source>
</evidence>
<evidence type="ECO:0000256" key="2">
    <source>
        <dbReference type="ARBA" id="ARBA00022679"/>
    </source>
</evidence>
<dbReference type="InterPro" id="IPR027421">
    <property type="entry name" value="DNA_pol_lamdba_lyase_dom_sf"/>
</dbReference>
<dbReference type="InterPro" id="IPR002054">
    <property type="entry name" value="DNA-dir_DNA_pol_X"/>
</dbReference>
<dbReference type="InterPro" id="IPR004013">
    <property type="entry name" value="PHP_dom"/>
</dbReference>
<reference evidence="10 11" key="1">
    <citation type="journal article" date="2016" name="Nat. Commun.">
        <title>Thousands of microbial genomes shed light on interconnected biogeochemical processes in an aquifer system.</title>
        <authorList>
            <person name="Anantharaman K."/>
            <person name="Brown C.T."/>
            <person name="Hug L.A."/>
            <person name="Sharon I."/>
            <person name="Castelle C.J."/>
            <person name="Probst A.J."/>
            <person name="Thomas B.C."/>
            <person name="Singh A."/>
            <person name="Wilkins M.J."/>
            <person name="Karaoz U."/>
            <person name="Brodie E.L."/>
            <person name="Williams K.H."/>
            <person name="Hubbard S.S."/>
            <person name="Banfield J.F."/>
        </authorList>
    </citation>
    <scope>NUCLEOTIDE SEQUENCE [LARGE SCALE GENOMIC DNA]</scope>
</reference>
<dbReference type="GO" id="GO:0006281">
    <property type="term" value="P:DNA repair"/>
    <property type="evidence" value="ECO:0007669"/>
    <property type="project" value="UniProtKB-KW"/>
</dbReference>
<dbReference type="Gene3D" id="3.30.460.10">
    <property type="entry name" value="Beta Polymerase, domain 2"/>
    <property type="match status" value="1"/>
</dbReference>
<dbReference type="Pfam" id="PF14791">
    <property type="entry name" value="DNA_pol_B_thumb"/>
    <property type="match status" value="1"/>
</dbReference>
<dbReference type="Proteomes" id="UP000177885">
    <property type="component" value="Unassembled WGS sequence"/>
</dbReference>
<dbReference type="CDD" id="cd07436">
    <property type="entry name" value="PHP_PolX"/>
    <property type="match status" value="1"/>
</dbReference>
<dbReference type="Pfam" id="PF14520">
    <property type="entry name" value="HHH_5"/>
    <property type="match status" value="1"/>
</dbReference>
<dbReference type="AlphaFoldDB" id="A0A1F7TN69"/>
<evidence type="ECO:0000256" key="7">
    <source>
        <dbReference type="ARBA" id="ARBA00049244"/>
    </source>
</evidence>
<dbReference type="GO" id="GO:0003887">
    <property type="term" value="F:DNA-directed DNA polymerase activity"/>
    <property type="evidence" value="ECO:0007669"/>
    <property type="project" value="UniProtKB-KW"/>
</dbReference>
<dbReference type="Gene3D" id="1.10.150.20">
    <property type="entry name" value="5' to 3' exonuclease, C-terminal subdomain"/>
    <property type="match status" value="1"/>
</dbReference>
<evidence type="ECO:0000256" key="3">
    <source>
        <dbReference type="ARBA" id="ARBA00022695"/>
    </source>
</evidence>
<dbReference type="Pfam" id="PF02811">
    <property type="entry name" value="PHP"/>
    <property type="match status" value="1"/>
</dbReference>
<accession>A0A1F7TN69</accession>